<gene>
    <name evidence="1" type="ORF">L2E82_18805</name>
</gene>
<reference evidence="1 2" key="2">
    <citation type="journal article" date="2022" name="Mol. Ecol. Resour.">
        <title>The genomes of chicory, endive, great burdock and yacon provide insights into Asteraceae paleo-polyploidization history and plant inulin production.</title>
        <authorList>
            <person name="Fan W."/>
            <person name="Wang S."/>
            <person name="Wang H."/>
            <person name="Wang A."/>
            <person name="Jiang F."/>
            <person name="Liu H."/>
            <person name="Zhao H."/>
            <person name="Xu D."/>
            <person name="Zhang Y."/>
        </authorList>
    </citation>
    <scope>NUCLEOTIDE SEQUENCE [LARGE SCALE GENOMIC DNA]</scope>
    <source>
        <strain evidence="2">cv. Punajuju</strain>
        <tissue evidence="1">Leaves</tissue>
    </source>
</reference>
<dbReference type="Proteomes" id="UP001055811">
    <property type="component" value="Linkage Group LG03"/>
</dbReference>
<evidence type="ECO:0000313" key="1">
    <source>
        <dbReference type="EMBL" id="KAI3768266.1"/>
    </source>
</evidence>
<reference evidence="2" key="1">
    <citation type="journal article" date="2022" name="Mol. Ecol. Resour.">
        <title>The genomes of chicory, endive, great burdock and yacon provide insights into Asteraceae palaeo-polyploidization history and plant inulin production.</title>
        <authorList>
            <person name="Fan W."/>
            <person name="Wang S."/>
            <person name="Wang H."/>
            <person name="Wang A."/>
            <person name="Jiang F."/>
            <person name="Liu H."/>
            <person name="Zhao H."/>
            <person name="Xu D."/>
            <person name="Zhang Y."/>
        </authorList>
    </citation>
    <scope>NUCLEOTIDE SEQUENCE [LARGE SCALE GENOMIC DNA]</scope>
    <source>
        <strain evidence="2">cv. Punajuju</strain>
    </source>
</reference>
<organism evidence="1 2">
    <name type="scientific">Cichorium intybus</name>
    <name type="common">Chicory</name>
    <dbReference type="NCBI Taxonomy" id="13427"/>
    <lineage>
        <taxon>Eukaryota</taxon>
        <taxon>Viridiplantae</taxon>
        <taxon>Streptophyta</taxon>
        <taxon>Embryophyta</taxon>
        <taxon>Tracheophyta</taxon>
        <taxon>Spermatophyta</taxon>
        <taxon>Magnoliopsida</taxon>
        <taxon>eudicotyledons</taxon>
        <taxon>Gunneridae</taxon>
        <taxon>Pentapetalae</taxon>
        <taxon>asterids</taxon>
        <taxon>campanulids</taxon>
        <taxon>Asterales</taxon>
        <taxon>Asteraceae</taxon>
        <taxon>Cichorioideae</taxon>
        <taxon>Cichorieae</taxon>
        <taxon>Cichoriinae</taxon>
        <taxon>Cichorium</taxon>
    </lineage>
</organism>
<evidence type="ECO:0000313" key="2">
    <source>
        <dbReference type="Proteomes" id="UP001055811"/>
    </source>
</evidence>
<protein>
    <submittedName>
        <fullName evidence="1">Uncharacterized protein</fullName>
    </submittedName>
</protein>
<keyword evidence="2" id="KW-1185">Reference proteome</keyword>
<comment type="caution">
    <text evidence="1">The sequence shown here is derived from an EMBL/GenBank/DDBJ whole genome shotgun (WGS) entry which is preliminary data.</text>
</comment>
<dbReference type="EMBL" id="CM042011">
    <property type="protein sequence ID" value="KAI3768266.1"/>
    <property type="molecule type" value="Genomic_DNA"/>
</dbReference>
<accession>A0ACB9FC56</accession>
<proteinExistence type="predicted"/>
<name>A0ACB9FC56_CICIN</name>
<sequence>MGMILQDDQTQMGMILFPTSHLRHLQADGIITYLKKQVAPASIEIKTSQHVESLVDDIKSSIIWIFPKFSGDKFDNFMVLAEKLRSDYDFGHTTNAELIPRGESSVTKPTLRLLKPFDELFLAFTESKVDAMENFIEESSTPLVTLFDQSPEYSVFLSKYFESEDAKVMFLVDYSHEEIENLRTIYHEVAALYKGKGLKFLMGNVPDSKGVFQKIVVQEDLAPVIIAQNTDGLKYVQPNVQISEIVPWLKDYTEGKLKPFIKCEAIPETNDELVKVVVAKSLRDMVLDSKNNDLRTWCGHCNKLAPILDEVAVSFEKDPNVVIAKLTCKVFSILNLHRKISPAPARPIPDILEQLTDVRTHSSIFSCTYALFESSQDIQAAAQLNLWSPSFLHLCFTRATPSPEIFLAACSSQPSRSVSLFY</sequence>